<reference evidence="1 2" key="1">
    <citation type="journal article" date="2022" name="New Phytol.">
        <title>Ecological generalism drives hyperdiversity of secondary metabolite gene clusters in xylarialean endophytes.</title>
        <authorList>
            <person name="Franco M.E.E."/>
            <person name="Wisecaver J.H."/>
            <person name="Arnold A.E."/>
            <person name="Ju Y.M."/>
            <person name="Slot J.C."/>
            <person name="Ahrendt S."/>
            <person name="Moore L.P."/>
            <person name="Eastman K.E."/>
            <person name="Scott K."/>
            <person name="Konkel Z."/>
            <person name="Mondo S.J."/>
            <person name="Kuo A."/>
            <person name="Hayes R.D."/>
            <person name="Haridas S."/>
            <person name="Andreopoulos B."/>
            <person name="Riley R."/>
            <person name="LaButti K."/>
            <person name="Pangilinan J."/>
            <person name="Lipzen A."/>
            <person name="Amirebrahimi M."/>
            <person name="Yan J."/>
            <person name="Adam C."/>
            <person name="Keymanesh K."/>
            <person name="Ng V."/>
            <person name="Louie K."/>
            <person name="Northen T."/>
            <person name="Drula E."/>
            <person name="Henrissat B."/>
            <person name="Hsieh H.M."/>
            <person name="Youens-Clark K."/>
            <person name="Lutzoni F."/>
            <person name="Miadlikowska J."/>
            <person name="Eastwood D.C."/>
            <person name="Hamelin R.C."/>
            <person name="Grigoriev I.V."/>
            <person name="U'Ren J.M."/>
        </authorList>
    </citation>
    <scope>NUCLEOTIDE SEQUENCE [LARGE SCALE GENOMIC DNA]</scope>
    <source>
        <strain evidence="1 2">CBS 119005</strain>
    </source>
</reference>
<comment type="caution">
    <text evidence="1">The sequence shown here is derived from an EMBL/GenBank/DDBJ whole genome shotgun (WGS) entry which is preliminary data.</text>
</comment>
<dbReference type="EMBL" id="MU393509">
    <property type="protein sequence ID" value="KAI4863186.1"/>
    <property type="molecule type" value="Genomic_DNA"/>
</dbReference>
<evidence type="ECO:0000313" key="2">
    <source>
        <dbReference type="Proteomes" id="UP001497700"/>
    </source>
</evidence>
<accession>A0ACB9YVU2</accession>
<keyword evidence="2" id="KW-1185">Reference proteome</keyword>
<evidence type="ECO:0000313" key="1">
    <source>
        <dbReference type="EMBL" id="KAI4863186.1"/>
    </source>
</evidence>
<name>A0ACB9YVU2_9PEZI</name>
<organism evidence="1 2">
    <name type="scientific">Hypoxylon rubiginosum</name>
    <dbReference type="NCBI Taxonomy" id="110542"/>
    <lineage>
        <taxon>Eukaryota</taxon>
        <taxon>Fungi</taxon>
        <taxon>Dikarya</taxon>
        <taxon>Ascomycota</taxon>
        <taxon>Pezizomycotina</taxon>
        <taxon>Sordariomycetes</taxon>
        <taxon>Xylariomycetidae</taxon>
        <taxon>Xylariales</taxon>
        <taxon>Hypoxylaceae</taxon>
        <taxon>Hypoxylon</taxon>
    </lineage>
</organism>
<dbReference type="Proteomes" id="UP001497700">
    <property type="component" value="Unassembled WGS sequence"/>
</dbReference>
<proteinExistence type="predicted"/>
<protein>
    <submittedName>
        <fullName evidence="1">Uncharacterized protein</fullName>
    </submittedName>
</protein>
<sequence>MAEAANNSPADAEPSTSQQVPAHLHISWTGYGSGVGGVHDHLDDLIVALDHKFDQMRQDNRQLRRQLDLMMNMMKEHFQTTTNGSKSKTTSTPAVTVPMVPTQTGPNSGTEDGQTPLQAEPTPTPLPQANSRTRCGKCQEEFPSRNKLMKHVYSDTCHQLSPSEPSTISSTPRHQQQHQEIEVLRAEVVTLNAELRKLRRGFEENKGEVHNKIEKVRYL</sequence>
<gene>
    <name evidence="1" type="ORF">F4820DRAFT_381338</name>
</gene>